<dbReference type="AlphaFoldDB" id="A0A1Y2I7J4"/>
<reference evidence="3 4" key="1">
    <citation type="journal article" date="2015" name="Biotechnol. Biofuels">
        <title>Enhanced degradation of softwood versus hardwood by the white-rot fungus Pycnoporus coccineus.</title>
        <authorList>
            <person name="Couturier M."/>
            <person name="Navarro D."/>
            <person name="Chevret D."/>
            <person name="Henrissat B."/>
            <person name="Piumi F."/>
            <person name="Ruiz-Duenas F.J."/>
            <person name="Martinez A.T."/>
            <person name="Grigoriev I.V."/>
            <person name="Riley R."/>
            <person name="Lipzen A."/>
            <person name="Berrin J.G."/>
            <person name="Master E.R."/>
            <person name="Rosso M.N."/>
        </authorList>
    </citation>
    <scope>NUCLEOTIDE SEQUENCE [LARGE SCALE GENOMIC DNA]</scope>
    <source>
        <strain evidence="3 4">BRFM310</strain>
    </source>
</reference>
<dbReference type="PANTHER" id="PTHR36223">
    <property type="entry name" value="BETA-LACTAMASE-TYPE TRANSPEPTIDASE FOLD DOMAIN CONTAINING PROTEIN"/>
    <property type="match status" value="1"/>
</dbReference>
<evidence type="ECO:0000256" key="1">
    <source>
        <dbReference type="SAM" id="MobiDB-lite"/>
    </source>
</evidence>
<evidence type="ECO:0000259" key="2">
    <source>
        <dbReference type="Pfam" id="PF25534"/>
    </source>
</evidence>
<proteinExistence type="predicted"/>
<evidence type="ECO:0000313" key="3">
    <source>
        <dbReference type="EMBL" id="OSC97107.1"/>
    </source>
</evidence>
<protein>
    <recommendedName>
        <fullName evidence="2">DUF7918 domain-containing protein</fullName>
    </recommendedName>
</protein>
<sequence>MPLSLRGYEAYISCDGQELDTYQANVENDKVVSCYIGTDAGKNFAVHWIDSKPPTHLSVEVRVDGRRIGVVSHTKGPSKLSTAGLRISLGSHDFTQGSHDDALPSAYSEELGVIEVRMRRVREFIAVPSVAKAPVSGKPSHSAPPKGRRTSVGDNLNARQREIQKKTVLRPILIDDKPYVSFKFLYRPKSFLKRNGMIPSASGSTPCTSRSRGKKRKSDMLPPSASVATRSSKRQRAASIPERGAQASENLENHADATAAPSMAVEPMETYYGHELDYVDNAMAPEPLFSTADTTSPRFQHIQDSDEEDSRVVETHLSSVGSRPTLARASHGSAVVTHEQTTSDVKVEMQSETTGLPWTSAFEERDIKPSVGDDVEECVVEVHVNSKNQAAVFGRPPETRLPGVAVKKEEDVDCLLWSNIDSPPANVRTAIVKQEEQMMHIESAVVKQEVEDTVEVHLSSTDIHRAFQNVSTFVASVKQEQ</sequence>
<feature type="domain" description="DUF7918" evidence="2">
    <location>
        <begin position="108"/>
        <end position="199"/>
    </location>
</feature>
<feature type="region of interest" description="Disordered" evidence="1">
    <location>
        <begin position="132"/>
        <end position="159"/>
    </location>
</feature>
<keyword evidence="4" id="KW-1185">Reference proteome</keyword>
<gene>
    <name evidence="3" type="ORF">PYCCODRAFT_1481498</name>
</gene>
<dbReference type="InterPro" id="IPR057678">
    <property type="entry name" value="DUF7918"/>
</dbReference>
<dbReference type="PANTHER" id="PTHR36223:SF1">
    <property type="entry name" value="TRANSCRIPTION ELONGATION FACTOR EAF N-TERMINAL DOMAIN-CONTAINING PROTEIN"/>
    <property type="match status" value="1"/>
</dbReference>
<dbReference type="EMBL" id="KZ084157">
    <property type="protein sequence ID" value="OSC97107.1"/>
    <property type="molecule type" value="Genomic_DNA"/>
</dbReference>
<feature type="compositionally biased region" description="Polar residues" evidence="1">
    <location>
        <begin position="201"/>
        <end position="210"/>
    </location>
</feature>
<dbReference type="STRING" id="1353009.A0A1Y2I7J4"/>
<accession>A0A1Y2I7J4</accession>
<feature type="region of interest" description="Disordered" evidence="1">
    <location>
        <begin position="195"/>
        <end position="262"/>
    </location>
</feature>
<organism evidence="3 4">
    <name type="scientific">Trametes coccinea (strain BRFM310)</name>
    <name type="common">Pycnoporus coccineus</name>
    <dbReference type="NCBI Taxonomy" id="1353009"/>
    <lineage>
        <taxon>Eukaryota</taxon>
        <taxon>Fungi</taxon>
        <taxon>Dikarya</taxon>
        <taxon>Basidiomycota</taxon>
        <taxon>Agaricomycotina</taxon>
        <taxon>Agaricomycetes</taxon>
        <taxon>Polyporales</taxon>
        <taxon>Polyporaceae</taxon>
        <taxon>Trametes</taxon>
    </lineage>
</organism>
<dbReference type="Proteomes" id="UP000193067">
    <property type="component" value="Unassembled WGS sequence"/>
</dbReference>
<dbReference type="OrthoDB" id="3364132at2759"/>
<dbReference type="Pfam" id="PF25534">
    <property type="entry name" value="DUF7918"/>
    <property type="match status" value="1"/>
</dbReference>
<name>A0A1Y2I7J4_TRAC3</name>
<evidence type="ECO:0000313" key="4">
    <source>
        <dbReference type="Proteomes" id="UP000193067"/>
    </source>
</evidence>